<reference evidence="2 3" key="1">
    <citation type="journal article" date="2015" name="Nature">
        <title>rRNA introns, odd ribosomes, and small enigmatic genomes across a large radiation of phyla.</title>
        <authorList>
            <person name="Brown C.T."/>
            <person name="Hug L.A."/>
            <person name="Thomas B.C."/>
            <person name="Sharon I."/>
            <person name="Castelle C.J."/>
            <person name="Singh A."/>
            <person name="Wilkins M.J."/>
            <person name="Williams K.H."/>
            <person name="Banfield J.F."/>
        </authorList>
    </citation>
    <scope>NUCLEOTIDE SEQUENCE [LARGE SCALE GENOMIC DNA]</scope>
</reference>
<gene>
    <name evidence="2" type="ORF">UT24_C0005G0003</name>
</gene>
<dbReference type="Pfam" id="PF09992">
    <property type="entry name" value="NAGPA"/>
    <property type="match status" value="1"/>
</dbReference>
<dbReference type="Proteomes" id="UP000033881">
    <property type="component" value="Unassembled WGS sequence"/>
</dbReference>
<feature type="domain" description="Phosphodiester glycosidase" evidence="1">
    <location>
        <begin position="142"/>
        <end position="267"/>
    </location>
</feature>
<evidence type="ECO:0000259" key="1">
    <source>
        <dbReference type="Pfam" id="PF09992"/>
    </source>
</evidence>
<organism evidence="2 3">
    <name type="scientific">Candidatus Woesebacteria bacterium GW2011_GWB1_39_12</name>
    <dbReference type="NCBI Taxonomy" id="1618574"/>
    <lineage>
        <taxon>Bacteria</taxon>
        <taxon>Candidatus Woeseibacteriota</taxon>
    </lineage>
</organism>
<evidence type="ECO:0000313" key="2">
    <source>
        <dbReference type="EMBL" id="KKR01294.1"/>
    </source>
</evidence>
<dbReference type="InterPro" id="IPR018711">
    <property type="entry name" value="NAGPA"/>
</dbReference>
<accession>A0A0G0MB76</accession>
<protein>
    <recommendedName>
        <fullName evidence="1">Phosphodiester glycosidase domain-containing protein</fullName>
    </recommendedName>
</protein>
<dbReference type="STRING" id="1618574.UT24_C0005G0003"/>
<comment type="caution">
    <text evidence="2">The sequence shown here is derived from an EMBL/GenBank/DDBJ whole genome shotgun (WGS) entry which is preliminary data.</text>
</comment>
<dbReference type="PANTHER" id="PTHR40446">
    <property type="entry name" value="N-ACETYLGLUCOSAMINE-1-PHOSPHODIESTER ALPHA-N-ACETYLGLUCOSAMINIDASE"/>
    <property type="match status" value="1"/>
</dbReference>
<dbReference type="PANTHER" id="PTHR40446:SF2">
    <property type="entry name" value="N-ACETYLGLUCOSAMINE-1-PHOSPHODIESTER ALPHA-N-ACETYLGLUCOSAMINIDASE"/>
    <property type="match status" value="1"/>
</dbReference>
<evidence type="ECO:0000313" key="3">
    <source>
        <dbReference type="Proteomes" id="UP000033881"/>
    </source>
</evidence>
<dbReference type="EMBL" id="LBWB01000005">
    <property type="protein sequence ID" value="KKR01294.1"/>
    <property type="molecule type" value="Genomic_DNA"/>
</dbReference>
<sequence>MKLTEKMLFTLLLIVFALFVLPKTSKAQSTGPDFNCNVDFQQISDGITYRRFTASSPRTLTWYVVKIDLNNPNIDLMVTPREGLGRTTSSFLSTYGSDVAINGDLHWSLTDPAGLAASQGDQYSDPSPEPSFFISEANEVRFWGRGGDPLWDAISGSNGIVRVGEVAQNYITCNPSRPQDCVHLHPRTSVGLTGNNTLILIVVDGRQPGYSEGVTLRELAYMMRTCNARDAINMDGGGSSTLVFSGQGVMNQPSDGSERTVSNHFGICSGGCSLTPETRPYCMVTDVRNNPGDDLFAGVLTATVNYTANFSCQFLIWTNGNLCRGLAAEENEEADCYNSGYYCETNYGRVDCPIDQICGNNCVPVPSNADSANCQAAIEFQYGRSDGGCYPNFWSCSIYEDEPCPPNYRCGADCGGRLGTLDPFEECVVNPYVRLETIVKTPLARQIWDKLVAGATGVFKRFPPKVESGTGSPIEYLNEIPGVSPVRYVSLDGSTVVAGSPVVGRPGAEAEMYFPYIGGLHQYFLQCIQTILRPQGYGQVCPRGTATAEPPDTGLPPGGGTCQESNSQYCSVSYLQSTFGNTASIASQICRLESGGDPTALNDNCLNGSSYDYSVGLFQINLVPIPQYDASGNLIGLVDSSWRCPGAFVTDINRVQPPYCIIQNQSILNECVQRFMDPDFNIATAWGPHLSNGGTTWCDWAYAAEQCGIQDCLP</sequence>
<dbReference type="AlphaFoldDB" id="A0A0G0MB76"/>
<dbReference type="PATRIC" id="fig|1618574.4.peg.344"/>
<proteinExistence type="predicted"/>
<name>A0A0G0MB76_9BACT</name>